<feature type="transmembrane region" description="Helical" evidence="10">
    <location>
        <begin position="60"/>
        <end position="83"/>
    </location>
</feature>
<feature type="transmembrane region" description="Helical" evidence="10">
    <location>
        <begin position="228"/>
        <end position="249"/>
    </location>
</feature>
<evidence type="ECO:0000256" key="4">
    <source>
        <dbReference type="ARBA" id="ARBA00022692"/>
    </source>
</evidence>
<evidence type="ECO:0000256" key="9">
    <source>
        <dbReference type="ARBA" id="ARBA00023160"/>
    </source>
</evidence>
<dbReference type="EC" id="2.3.1.199" evidence="10"/>
<organism evidence="11 12">
    <name type="scientific">Plutella xylostella</name>
    <name type="common">Diamondback moth</name>
    <name type="synonym">Plutella maculipennis</name>
    <dbReference type="NCBI Taxonomy" id="51655"/>
    <lineage>
        <taxon>Eukaryota</taxon>
        <taxon>Metazoa</taxon>
        <taxon>Ecdysozoa</taxon>
        <taxon>Arthropoda</taxon>
        <taxon>Hexapoda</taxon>
        <taxon>Insecta</taxon>
        <taxon>Pterygota</taxon>
        <taxon>Neoptera</taxon>
        <taxon>Endopterygota</taxon>
        <taxon>Lepidoptera</taxon>
        <taxon>Glossata</taxon>
        <taxon>Ditrysia</taxon>
        <taxon>Yponomeutoidea</taxon>
        <taxon>Plutellidae</taxon>
        <taxon>Plutella</taxon>
    </lineage>
</organism>
<evidence type="ECO:0000256" key="5">
    <source>
        <dbReference type="ARBA" id="ARBA00022832"/>
    </source>
</evidence>
<dbReference type="Pfam" id="PF01151">
    <property type="entry name" value="ELO"/>
    <property type="match status" value="1"/>
</dbReference>
<keyword evidence="4 10" id="KW-0812">Transmembrane</keyword>
<name>A0ABQ7Q4J7_PLUXY</name>
<dbReference type="PANTHER" id="PTHR11157:SF103">
    <property type="entry name" value="ELONGATION OF VERY LONG CHAIN FATTY ACIDS PROTEIN"/>
    <property type="match status" value="1"/>
</dbReference>
<evidence type="ECO:0000313" key="11">
    <source>
        <dbReference type="EMBL" id="KAG7299670.1"/>
    </source>
</evidence>
<dbReference type="InterPro" id="IPR002076">
    <property type="entry name" value="ELO_fam"/>
</dbReference>
<comment type="catalytic activity">
    <reaction evidence="10">
        <text>a very-long-chain acyl-CoA + malonyl-CoA + H(+) = a very-long-chain 3-oxoacyl-CoA + CO2 + CoA</text>
        <dbReference type="Rhea" id="RHEA:32727"/>
        <dbReference type="ChEBI" id="CHEBI:15378"/>
        <dbReference type="ChEBI" id="CHEBI:16526"/>
        <dbReference type="ChEBI" id="CHEBI:57287"/>
        <dbReference type="ChEBI" id="CHEBI:57384"/>
        <dbReference type="ChEBI" id="CHEBI:90725"/>
        <dbReference type="ChEBI" id="CHEBI:90736"/>
        <dbReference type="EC" id="2.3.1.199"/>
    </reaction>
</comment>
<feature type="transmembrane region" description="Helical" evidence="10">
    <location>
        <begin position="30"/>
        <end position="48"/>
    </location>
</feature>
<gene>
    <name evidence="11" type="ORF">JYU34_016662</name>
</gene>
<comment type="subcellular location">
    <subcellularLocation>
        <location evidence="1">Membrane</location>
        <topology evidence="1">Multi-pass membrane protein</topology>
    </subcellularLocation>
</comment>
<keyword evidence="9 10" id="KW-0275">Fatty acid biosynthesis</keyword>
<proteinExistence type="inferred from homology"/>
<keyword evidence="3 10" id="KW-0808">Transferase</keyword>
<comment type="similarity">
    <text evidence="10">Belongs to the ELO family.</text>
</comment>
<comment type="caution">
    <text evidence="11">The sequence shown here is derived from an EMBL/GenBank/DDBJ whole genome shotgun (WGS) entry which is preliminary data.</text>
</comment>
<evidence type="ECO:0000313" key="12">
    <source>
        <dbReference type="Proteomes" id="UP000823941"/>
    </source>
</evidence>
<keyword evidence="12" id="KW-1185">Reference proteome</keyword>
<comment type="caution">
    <text evidence="10">Lacks conserved residue(s) required for the propagation of feature annotation.</text>
</comment>
<evidence type="ECO:0000256" key="10">
    <source>
        <dbReference type="RuleBase" id="RU361115"/>
    </source>
</evidence>
<sequence length="272" mass="32273">MDTSYDRIFENFGNVQNVNPTEAWTLADTGFGLFFVLVAYLVIVLVFLPDFMATRQPYKLNTVLLVYNALQVAYSVYLVFIYARYMLKHGIITTRCPKGDDLQQVINEIKPYFIAKHIDLLDTVFFVLRKKDNQVTFLHLYHHTTMVSWTWLHLMYHPTDNFVVVGLINSFVHVLMYAYYGIAALGPDYAKYIWWKKHLTTVQLIQFIMVVSNLHFQQKWSPCPIPGFFHYFCLFLICSFFALFMRFYFQSYKTQMKMRAEKIREEKKLLAD</sequence>
<evidence type="ECO:0000256" key="3">
    <source>
        <dbReference type="ARBA" id="ARBA00022679"/>
    </source>
</evidence>
<evidence type="ECO:0000256" key="8">
    <source>
        <dbReference type="ARBA" id="ARBA00023136"/>
    </source>
</evidence>
<keyword evidence="5 10" id="KW-0276">Fatty acid metabolism</keyword>
<dbReference type="PANTHER" id="PTHR11157">
    <property type="entry name" value="FATTY ACID ACYL TRANSFERASE-RELATED"/>
    <property type="match status" value="1"/>
</dbReference>
<keyword evidence="7 10" id="KW-0443">Lipid metabolism</keyword>
<protein>
    <recommendedName>
        <fullName evidence="10">Elongation of very long chain fatty acids protein</fullName>
        <ecNumber evidence="10">2.3.1.199</ecNumber>
    </recommendedName>
    <alternativeName>
        <fullName evidence="10">Very-long-chain 3-oxoacyl-CoA synthase</fullName>
    </alternativeName>
</protein>
<keyword evidence="6 10" id="KW-1133">Transmembrane helix</keyword>
<evidence type="ECO:0000256" key="6">
    <source>
        <dbReference type="ARBA" id="ARBA00022989"/>
    </source>
</evidence>
<reference evidence="11 12" key="1">
    <citation type="submission" date="2021-06" db="EMBL/GenBank/DDBJ databases">
        <title>A haploid diamondback moth (Plutella xylostella L.) genome assembly resolves 31 chromosomes and identifies a diamide resistance mutation.</title>
        <authorList>
            <person name="Ward C.M."/>
            <person name="Perry K.D."/>
            <person name="Baker G."/>
            <person name="Powis K."/>
            <person name="Heckel D.G."/>
            <person name="Baxter S.W."/>
        </authorList>
    </citation>
    <scope>NUCLEOTIDE SEQUENCE [LARGE SCALE GENOMIC DNA]</scope>
    <source>
        <strain evidence="11 12">LV</strain>
        <tissue evidence="11">Single pupa</tissue>
    </source>
</reference>
<feature type="transmembrane region" description="Helical" evidence="10">
    <location>
        <begin position="162"/>
        <end position="186"/>
    </location>
</feature>
<accession>A0ABQ7Q4J7</accession>
<keyword evidence="8 10" id="KW-0472">Membrane</keyword>
<evidence type="ECO:0000256" key="2">
    <source>
        <dbReference type="ARBA" id="ARBA00022516"/>
    </source>
</evidence>
<dbReference type="EMBL" id="JAHIBW010000022">
    <property type="protein sequence ID" value="KAG7299670.1"/>
    <property type="molecule type" value="Genomic_DNA"/>
</dbReference>
<evidence type="ECO:0000256" key="1">
    <source>
        <dbReference type="ARBA" id="ARBA00004141"/>
    </source>
</evidence>
<keyword evidence="2 10" id="KW-0444">Lipid biosynthesis</keyword>
<evidence type="ECO:0000256" key="7">
    <source>
        <dbReference type="ARBA" id="ARBA00023098"/>
    </source>
</evidence>
<dbReference type="Proteomes" id="UP000823941">
    <property type="component" value="Chromosome 22"/>
</dbReference>